<feature type="transmembrane region" description="Helical" evidence="2">
    <location>
        <begin position="123"/>
        <end position="149"/>
    </location>
</feature>
<feature type="region of interest" description="Disordered" evidence="1">
    <location>
        <begin position="253"/>
        <end position="277"/>
    </location>
</feature>
<accession>A0AA89BRV9</accession>
<comment type="caution">
    <text evidence="3">The sequence shown here is derived from an EMBL/GenBank/DDBJ whole genome shotgun (WGS) entry which is preliminary data.</text>
</comment>
<feature type="transmembrane region" description="Helical" evidence="2">
    <location>
        <begin position="12"/>
        <end position="32"/>
    </location>
</feature>
<protein>
    <submittedName>
        <fullName evidence="3">Uncharacterized protein</fullName>
    </submittedName>
</protein>
<dbReference type="AlphaFoldDB" id="A0AA89BRV9"/>
<dbReference type="Proteomes" id="UP001186944">
    <property type="component" value="Unassembled WGS sequence"/>
</dbReference>
<evidence type="ECO:0000313" key="3">
    <source>
        <dbReference type="EMBL" id="KAK3091781.1"/>
    </source>
</evidence>
<evidence type="ECO:0000256" key="1">
    <source>
        <dbReference type="SAM" id="MobiDB-lite"/>
    </source>
</evidence>
<dbReference type="EMBL" id="VSWD01000010">
    <property type="protein sequence ID" value="KAK3091781.1"/>
    <property type="molecule type" value="Genomic_DNA"/>
</dbReference>
<reference evidence="3" key="1">
    <citation type="submission" date="2019-08" db="EMBL/GenBank/DDBJ databases">
        <title>The improved chromosome-level genome for the pearl oyster Pinctada fucata martensii using PacBio sequencing and Hi-C.</title>
        <authorList>
            <person name="Zheng Z."/>
        </authorList>
    </citation>
    <scope>NUCLEOTIDE SEQUENCE</scope>
    <source>
        <strain evidence="3">ZZ-2019</strain>
        <tissue evidence="3">Adductor muscle</tissue>
    </source>
</reference>
<keyword evidence="2" id="KW-0812">Transmembrane</keyword>
<feature type="region of interest" description="Disordered" evidence="1">
    <location>
        <begin position="200"/>
        <end position="221"/>
    </location>
</feature>
<keyword evidence="4" id="KW-1185">Reference proteome</keyword>
<feature type="transmembrane region" description="Helical" evidence="2">
    <location>
        <begin position="86"/>
        <end position="111"/>
    </location>
</feature>
<keyword evidence="2" id="KW-1133">Transmembrane helix</keyword>
<evidence type="ECO:0000256" key="2">
    <source>
        <dbReference type="SAM" id="Phobius"/>
    </source>
</evidence>
<sequence length="287" mass="31997">MAWPGSLKAALGLNLVALFFFVAGFVLPWWFVFDIGSSIYMSVFYALVCGNGEKITIGNCSVISLAGYTANNINNNVDAGNVAESIYYLIIQVVTSSAVGLCFFSSLFLIISACADIRNKCGYVLGAFLLLLSALSSIAVVAVFVILYVTVYTVSDLTINEINFPYSVLAFGLGSLLSFIAFVLICIALCTWRNYDDDDESDEDYPMTAKQQGYSGYNGYDNPRYDDRATRNYQHGHDSRKYDYAYDSRDSRDRYHGGGGHGGSRYDQNNGYPYRQDNMYRPMNMKY</sequence>
<feature type="transmembrane region" description="Helical" evidence="2">
    <location>
        <begin position="169"/>
        <end position="192"/>
    </location>
</feature>
<proteinExistence type="predicted"/>
<keyword evidence="2" id="KW-0472">Membrane</keyword>
<organism evidence="3 4">
    <name type="scientific">Pinctada imbricata</name>
    <name type="common">Atlantic pearl-oyster</name>
    <name type="synonym">Pinctada martensii</name>
    <dbReference type="NCBI Taxonomy" id="66713"/>
    <lineage>
        <taxon>Eukaryota</taxon>
        <taxon>Metazoa</taxon>
        <taxon>Spiralia</taxon>
        <taxon>Lophotrochozoa</taxon>
        <taxon>Mollusca</taxon>
        <taxon>Bivalvia</taxon>
        <taxon>Autobranchia</taxon>
        <taxon>Pteriomorphia</taxon>
        <taxon>Pterioida</taxon>
        <taxon>Pterioidea</taxon>
        <taxon>Pteriidae</taxon>
        <taxon>Pinctada</taxon>
    </lineage>
</organism>
<gene>
    <name evidence="3" type="ORF">FSP39_022572</name>
</gene>
<evidence type="ECO:0000313" key="4">
    <source>
        <dbReference type="Proteomes" id="UP001186944"/>
    </source>
</evidence>
<name>A0AA89BRV9_PINIB</name>